<evidence type="ECO:0000313" key="4">
    <source>
        <dbReference type="Proteomes" id="UP000288805"/>
    </source>
</evidence>
<feature type="domain" description="AIR9-like A9" evidence="2">
    <location>
        <begin position="123"/>
        <end position="160"/>
    </location>
</feature>
<dbReference type="InterPro" id="IPR056284">
    <property type="entry name" value="AIR9-like_A9"/>
</dbReference>
<sequence length="165" mass="17820">MMCFLLFSYVCSVLIPAPPKVTNVKIIGDVRENNKVTVTGVVTGGSEGSSRVQWFKTHSSVLDGENGLEAVSTSKIAKAFRIPLGAVGYYIVAKFTPMAADGESGEPAYVISEKAVETLPPSLNFLSITGDYIEDGILTASYGYIGGHEGKSIYNWYLHEVYILI</sequence>
<accession>A0A438DVM4</accession>
<dbReference type="EMBL" id="QGNW01001481">
    <property type="protein sequence ID" value="RVW39523.1"/>
    <property type="molecule type" value="Genomic_DNA"/>
</dbReference>
<feature type="chain" id="PRO_5019336947" evidence="1">
    <location>
        <begin position="17"/>
        <end position="165"/>
    </location>
</feature>
<keyword evidence="1" id="KW-0732">Signal</keyword>
<name>A0A438DVM4_VITVI</name>
<evidence type="ECO:0000313" key="3">
    <source>
        <dbReference type="EMBL" id="RVW39523.1"/>
    </source>
</evidence>
<dbReference type="Pfam" id="PF23197">
    <property type="entry name" value="IG_AIR9"/>
    <property type="match status" value="2"/>
</dbReference>
<gene>
    <name evidence="3" type="primary">AIR9_4</name>
    <name evidence="3" type="ORF">CK203_085967</name>
</gene>
<organism evidence="3 4">
    <name type="scientific">Vitis vinifera</name>
    <name type="common">Grape</name>
    <dbReference type="NCBI Taxonomy" id="29760"/>
    <lineage>
        <taxon>Eukaryota</taxon>
        <taxon>Viridiplantae</taxon>
        <taxon>Streptophyta</taxon>
        <taxon>Embryophyta</taxon>
        <taxon>Tracheophyta</taxon>
        <taxon>Spermatophyta</taxon>
        <taxon>Magnoliopsida</taxon>
        <taxon>eudicotyledons</taxon>
        <taxon>Gunneridae</taxon>
        <taxon>Pentapetalae</taxon>
        <taxon>rosids</taxon>
        <taxon>Vitales</taxon>
        <taxon>Vitaceae</taxon>
        <taxon>Viteae</taxon>
        <taxon>Vitis</taxon>
    </lineage>
</organism>
<proteinExistence type="predicted"/>
<dbReference type="Proteomes" id="UP000288805">
    <property type="component" value="Unassembled WGS sequence"/>
</dbReference>
<reference evidence="3 4" key="1">
    <citation type="journal article" date="2018" name="PLoS Genet.">
        <title>Population sequencing reveals clonal diversity and ancestral inbreeding in the grapevine cultivar Chardonnay.</title>
        <authorList>
            <person name="Roach M.J."/>
            <person name="Johnson D.L."/>
            <person name="Bohlmann J."/>
            <person name="van Vuuren H.J."/>
            <person name="Jones S.J."/>
            <person name="Pretorius I.S."/>
            <person name="Schmidt S.A."/>
            <person name="Borneman A.R."/>
        </authorList>
    </citation>
    <scope>NUCLEOTIDE SEQUENCE [LARGE SCALE GENOMIC DNA]</scope>
    <source>
        <strain evidence="4">cv. Chardonnay</strain>
        <tissue evidence="3">Leaf</tissue>
    </source>
</reference>
<protein>
    <submittedName>
        <fullName evidence="3">Microtubule-associated protein AIR9</fullName>
    </submittedName>
</protein>
<feature type="signal peptide" evidence="1">
    <location>
        <begin position="1"/>
        <end position="16"/>
    </location>
</feature>
<dbReference type="AlphaFoldDB" id="A0A438DVM4"/>
<evidence type="ECO:0000259" key="2">
    <source>
        <dbReference type="Pfam" id="PF23197"/>
    </source>
</evidence>
<dbReference type="PANTHER" id="PTHR31149:SF11">
    <property type="entry name" value="187-KDA MICROTUBULE-ASSOCIATED PROTEIN AIR9"/>
    <property type="match status" value="1"/>
</dbReference>
<comment type="caution">
    <text evidence="3">The sequence shown here is derived from an EMBL/GenBank/DDBJ whole genome shotgun (WGS) entry which is preliminary data.</text>
</comment>
<evidence type="ECO:0000256" key="1">
    <source>
        <dbReference type="SAM" id="SignalP"/>
    </source>
</evidence>
<dbReference type="PANTHER" id="PTHR31149">
    <property type="entry name" value="EXPRESSED PROTEIN"/>
    <property type="match status" value="1"/>
</dbReference>
<feature type="domain" description="AIR9-like A9" evidence="2">
    <location>
        <begin position="20"/>
        <end position="112"/>
    </location>
</feature>